<proteinExistence type="inferred from homology"/>
<keyword evidence="7" id="KW-1185">Reference proteome</keyword>
<accession>A0A9U5G6I0</accession>
<gene>
    <name evidence="6 8" type="primary">lptE</name>
</gene>
<dbReference type="InterPro" id="IPR007485">
    <property type="entry name" value="LPS_assembly_LptE"/>
</dbReference>
<keyword evidence="1" id="KW-0732">Signal</keyword>
<dbReference type="GO" id="GO:0001530">
    <property type="term" value="F:lipopolysaccharide binding"/>
    <property type="evidence" value="ECO:0007669"/>
    <property type="project" value="TreeGrafter"/>
</dbReference>
<dbReference type="GO" id="GO:0009279">
    <property type="term" value="C:cell outer membrane"/>
    <property type="evidence" value="ECO:0007669"/>
    <property type="project" value="UniProtKB-UniRule"/>
</dbReference>
<evidence type="ECO:0000256" key="4">
    <source>
        <dbReference type="ARBA" id="ARBA00023237"/>
    </source>
</evidence>
<organism evidence="7 8">
    <name type="scientific">Derxia gummosa DSM 723</name>
    <dbReference type="NCBI Taxonomy" id="1121388"/>
    <lineage>
        <taxon>Bacteria</taxon>
        <taxon>Pseudomonadati</taxon>
        <taxon>Pseudomonadota</taxon>
        <taxon>Betaproteobacteria</taxon>
        <taxon>Burkholderiales</taxon>
        <taxon>Alcaligenaceae</taxon>
        <taxon>Derxia</taxon>
    </lineage>
</organism>
<sequence length="194" mass="21208">MFPQDDGLQTLAGARDGAVVPARDSAALPDARRRALLGGAALGLAAALSGCGFRRRGTAELPFGTLYLAVPDGSALGAELRRNLVHGSNVTIVNEPGQAEARLDLLGENRRREIVSYNAAGRAREYRLYYSASYRVSDGKGRDFVPVSELTLKRDTTNIEDQILAQESQEAFLYRDMQTDMAQQIVRRLALIKR</sequence>
<comment type="subunit">
    <text evidence="6">Component of the lipopolysaccharide transport and assembly complex. Interacts with LptD.</text>
</comment>
<evidence type="ECO:0000313" key="7">
    <source>
        <dbReference type="Proteomes" id="UP000675920"/>
    </source>
</evidence>
<dbReference type="Pfam" id="PF04390">
    <property type="entry name" value="LptE"/>
    <property type="match status" value="1"/>
</dbReference>
<dbReference type="PANTHER" id="PTHR38098:SF1">
    <property type="entry name" value="LPS-ASSEMBLY LIPOPROTEIN LPTE"/>
    <property type="match status" value="1"/>
</dbReference>
<evidence type="ECO:0000256" key="5">
    <source>
        <dbReference type="ARBA" id="ARBA00023288"/>
    </source>
</evidence>
<dbReference type="HAMAP" id="MF_01186">
    <property type="entry name" value="LPS_assembly_LptE"/>
    <property type="match status" value="1"/>
</dbReference>
<name>A0A9U5G6I0_9BURK</name>
<evidence type="ECO:0000256" key="3">
    <source>
        <dbReference type="ARBA" id="ARBA00023139"/>
    </source>
</evidence>
<reference evidence="8" key="2">
    <citation type="submission" date="2025-08" db="UniProtKB">
        <authorList>
            <consortium name="RefSeq"/>
        </authorList>
    </citation>
    <scope>IDENTIFICATION</scope>
</reference>
<evidence type="ECO:0000313" key="8">
    <source>
        <dbReference type="RefSeq" id="WP_245591264.1"/>
    </source>
</evidence>
<dbReference type="AlphaFoldDB" id="A0A9U5G6I0"/>
<dbReference type="GO" id="GO:1990351">
    <property type="term" value="C:transporter complex"/>
    <property type="evidence" value="ECO:0007669"/>
    <property type="project" value="TreeGrafter"/>
</dbReference>
<dbReference type="PANTHER" id="PTHR38098">
    <property type="entry name" value="LPS-ASSEMBLY LIPOPROTEIN LPTE"/>
    <property type="match status" value="1"/>
</dbReference>
<keyword evidence="5 8" id="KW-0449">Lipoprotein</keyword>
<evidence type="ECO:0000256" key="2">
    <source>
        <dbReference type="ARBA" id="ARBA00023136"/>
    </source>
</evidence>
<keyword evidence="4 6" id="KW-0998">Cell outer membrane</keyword>
<dbReference type="GO" id="GO:0043165">
    <property type="term" value="P:Gram-negative-bacterium-type cell outer membrane assembly"/>
    <property type="evidence" value="ECO:0007669"/>
    <property type="project" value="UniProtKB-UniRule"/>
</dbReference>
<comment type="function">
    <text evidence="6">Together with LptD, is involved in the assembly of lipopolysaccharide (LPS) at the surface of the outer membrane. Required for the proper assembly of LptD. Binds LPS and may serve as the LPS recognition site at the outer membrane.</text>
</comment>
<evidence type="ECO:0000256" key="6">
    <source>
        <dbReference type="HAMAP-Rule" id="MF_01186"/>
    </source>
</evidence>
<reference evidence="8" key="1">
    <citation type="journal article" date="2008" name="J. Bacteriol.">
        <title>Functional analysis of the protein machinery required for transport of lipopolysaccharide to the outer membrane of Escherichia coli.</title>
        <authorList>
            <person name="Sperandeo P."/>
            <person name="Lau F.K."/>
            <person name="Carpentieri A."/>
            <person name="De Castro C."/>
            <person name="Molinaro A."/>
            <person name="Deho G."/>
            <person name="Silhavy T.J."/>
            <person name="Polissi A."/>
        </authorList>
    </citation>
    <scope>NUCLEOTIDE SEQUENCE</scope>
</reference>
<keyword evidence="2 6" id="KW-0472">Membrane</keyword>
<keyword evidence="3" id="KW-0564">Palmitate</keyword>
<protein>
    <recommendedName>
        <fullName evidence="6">LPS-assembly lipoprotein LptE</fullName>
    </recommendedName>
</protein>
<dbReference type="GO" id="GO:0015920">
    <property type="term" value="P:lipopolysaccharide transport"/>
    <property type="evidence" value="ECO:0007669"/>
    <property type="project" value="TreeGrafter"/>
</dbReference>
<comment type="similarity">
    <text evidence="6">Belongs to the LptE lipoprotein family.</text>
</comment>
<dbReference type="Gene3D" id="3.30.160.150">
    <property type="entry name" value="Lipoprotein like domain"/>
    <property type="match status" value="1"/>
</dbReference>
<dbReference type="RefSeq" id="WP_245591264.1">
    <property type="nucleotide sequence ID" value="NZ_AXWS01000007.1"/>
</dbReference>
<evidence type="ECO:0000256" key="1">
    <source>
        <dbReference type="ARBA" id="ARBA00022729"/>
    </source>
</evidence>
<dbReference type="Proteomes" id="UP000675920">
    <property type="component" value="Unplaced"/>
</dbReference>